<evidence type="ECO:0000313" key="2">
    <source>
        <dbReference type="Proteomes" id="UP000095602"/>
    </source>
</evidence>
<dbReference type="Proteomes" id="UP000095602">
    <property type="component" value="Unassembled WGS sequence"/>
</dbReference>
<evidence type="ECO:0000313" key="1">
    <source>
        <dbReference type="EMBL" id="CUP22071.1"/>
    </source>
</evidence>
<name>A0A174LGQ9_9FIRM</name>
<dbReference type="AlphaFoldDB" id="A0A174LGQ9"/>
<proteinExistence type="predicted"/>
<sequence length="107" mass="12558">MRGFYLINYIRTIPVLLICLALKINEIIEEDLKRNLWYIGSADISLSSLNKNLLRNKCFRNIVYYRIHDKNKGLSLIFQILYPIKQDLEIYGQIGGGSLFIMDMEQL</sequence>
<protein>
    <submittedName>
        <fullName evidence="1">Uncharacterized protein</fullName>
    </submittedName>
</protein>
<dbReference type="EMBL" id="CZAJ01000023">
    <property type="protein sequence ID" value="CUP22071.1"/>
    <property type="molecule type" value="Genomic_DNA"/>
</dbReference>
<reference evidence="1 2" key="1">
    <citation type="submission" date="2015-09" db="EMBL/GenBank/DDBJ databases">
        <authorList>
            <consortium name="Pathogen Informatics"/>
        </authorList>
    </citation>
    <scope>NUCLEOTIDE SEQUENCE [LARGE SCALE GENOMIC DNA]</scope>
    <source>
        <strain evidence="1 2">2789STDY5834884</strain>
    </source>
</reference>
<organism evidence="1 2">
    <name type="scientific">Agathobacter rectalis</name>
    <dbReference type="NCBI Taxonomy" id="39491"/>
    <lineage>
        <taxon>Bacteria</taxon>
        <taxon>Bacillati</taxon>
        <taxon>Bacillota</taxon>
        <taxon>Clostridia</taxon>
        <taxon>Lachnospirales</taxon>
        <taxon>Lachnospiraceae</taxon>
        <taxon>Agathobacter</taxon>
    </lineage>
</organism>
<accession>A0A174LGQ9</accession>
<gene>
    <name evidence="1" type="ORF">ERS852497_02251</name>
</gene>